<accession>A0A6J5P8M3</accession>
<dbReference type="SUPFAM" id="SSF55811">
    <property type="entry name" value="Nudix"/>
    <property type="match status" value="1"/>
</dbReference>
<dbReference type="CDD" id="cd18873">
    <property type="entry name" value="NUDIX_NadM_like"/>
    <property type="match status" value="1"/>
</dbReference>
<proteinExistence type="predicted"/>
<reference evidence="3" key="1">
    <citation type="submission" date="2020-04" db="EMBL/GenBank/DDBJ databases">
        <authorList>
            <person name="Chiriac C."/>
            <person name="Salcher M."/>
            <person name="Ghai R."/>
            <person name="Kavagutti S V."/>
        </authorList>
    </citation>
    <scope>NUCLEOTIDE SEQUENCE</scope>
</reference>
<evidence type="ECO:0000313" key="3">
    <source>
        <dbReference type="EMBL" id="CAB4163904.1"/>
    </source>
</evidence>
<dbReference type="EMBL" id="LR796758">
    <property type="protein sequence ID" value="CAB4163904.1"/>
    <property type="molecule type" value="Genomic_DNA"/>
</dbReference>
<dbReference type="InterPro" id="IPR000086">
    <property type="entry name" value="NUDIX_hydrolase_dom"/>
</dbReference>
<dbReference type="PRINTS" id="PR00502">
    <property type="entry name" value="NUDIXFAMILY"/>
</dbReference>
<organism evidence="3">
    <name type="scientific">uncultured Caudovirales phage</name>
    <dbReference type="NCBI Taxonomy" id="2100421"/>
    <lineage>
        <taxon>Viruses</taxon>
        <taxon>Duplodnaviria</taxon>
        <taxon>Heunggongvirae</taxon>
        <taxon>Uroviricota</taxon>
        <taxon>Caudoviricetes</taxon>
        <taxon>Peduoviridae</taxon>
        <taxon>Maltschvirus</taxon>
        <taxon>Maltschvirus maltsch</taxon>
    </lineage>
</organism>
<gene>
    <name evidence="5" type="ORF">UFOVP1146_260</name>
    <name evidence="6" type="ORF">UFOVP1638_305</name>
    <name evidence="3" type="ORF">UFOVP812_173</name>
    <name evidence="4" type="ORF">UFOVP818_392</name>
</gene>
<keyword evidence="1" id="KW-0378">Hydrolase</keyword>
<protein>
    <submittedName>
        <fullName evidence="3">COG1051 ADP-ribose pyrophosphatase</fullName>
    </submittedName>
</protein>
<name>A0A6J5P8M3_9CAUD</name>
<dbReference type="EMBL" id="LR797099">
    <property type="protein sequence ID" value="CAB4186914.1"/>
    <property type="molecule type" value="Genomic_DNA"/>
</dbReference>
<dbReference type="PROSITE" id="PS51462">
    <property type="entry name" value="NUDIX"/>
    <property type="match status" value="1"/>
</dbReference>
<evidence type="ECO:0000259" key="2">
    <source>
        <dbReference type="PROSITE" id="PS51462"/>
    </source>
</evidence>
<dbReference type="InterPro" id="IPR020476">
    <property type="entry name" value="Nudix_hydrolase"/>
</dbReference>
<dbReference type="PANTHER" id="PTHR43736:SF1">
    <property type="entry name" value="DIHYDRONEOPTERIN TRIPHOSPHATE DIPHOSPHATASE"/>
    <property type="match status" value="1"/>
</dbReference>
<sequence length="193" mass="21206">MRANEFTTESTGQVIGPFKLINVNNGVVTVEGHEPLKLSASVQDRLRPGYNYAFDIVNGEVAKVILMVVDAVIYTDTEVLLIKRKGEPYAGHWALPGGFVEPGESVADAAKRELQEETGLVVNNVQPVGEFKTPNRDPRMEHTWSYAFKLHLPNHSEVRAGDDASAASWIPFEQLSKLPLAFDHGAILAKALK</sequence>
<dbReference type="Pfam" id="PF00293">
    <property type="entry name" value="NUDIX"/>
    <property type="match status" value="1"/>
</dbReference>
<dbReference type="EMBL" id="LR796776">
    <property type="protein sequence ID" value="CAB4165856.1"/>
    <property type="molecule type" value="Genomic_DNA"/>
</dbReference>
<evidence type="ECO:0000313" key="6">
    <source>
        <dbReference type="EMBL" id="CAB4221408.1"/>
    </source>
</evidence>
<dbReference type="GO" id="GO:0016787">
    <property type="term" value="F:hydrolase activity"/>
    <property type="evidence" value="ECO:0007669"/>
    <property type="project" value="UniProtKB-KW"/>
</dbReference>
<dbReference type="InterPro" id="IPR015797">
    <property type="entry name" value="NUDIX_hydrolase-like_dom_sf"/>
</dbReference>
<evidence type="ECO:0000313" key="4">
    <source>
        <dbReference type="EMBL" id="CAB4165856.1"/>
    </source>
</evidence>
<evidence type="ECO:0000256" key="1">
    <source>
        <dbReference type="ARBA" id="ARBA00022801"/>
    </source>
</evidence>
<feature type="domain" description="Nudix hydrolase" evidence="2">
    <location>
        <begin position="64"/>
        <end position="192"/>
    </location>
</feature>
<dbReference type="EMBL" id="LR797502">
    <property type="protein sequence ID" value="CAB4221408.1"/>
    <property type="molecule type" value="Genomic_DNA"/>
</dbReference>
<dbReference type="PANTHER" id="PTHR43736">
    <property type="entry name" value="ADP-RIBOSE PYROPHOSPHATASE"/>
    <property type="match status" value="1"/>
</dbReference>
<dbReference type="PROSITE" id="PS00893">
    <property type="entry name" value="NUDIX_BOX"/>
    <property type="match status" value="1"/>
</dbReference>
<evidence type="ECO:0000313" key="5">
    <source>
        <dbReference type="EMBL" id="CAB4186914.1"/>
    </source>
</evidence>
<dbReference type="Gene3D" id="3.90.79.10">
    <property type="entry name" value="Nucleoside Triphosphate Pyrophosphohydrolase"/>
    <property type="match status" value="1"/>
</dbReference>
<dbReference type="InterPro" id="IPR020084">
    <property type="entry name" value="NUDIX_hydrolase_CS"/>
</dbReference>